<dbReference type="GO" id="GO:0009534">
    <property type="term" value="C:chloroplast thylakoid"/>
    <property type="evidence" value="ECO:0007669"/>
    <property type="project" value="UniProtKB-SubCell"/>
</dbReference>
<comment type="caution">
    <text evidence="13">The sequence shown here is derived from an EMBL/GenBank/DDBJ whole genome shotgun (WGS) entry which is preliminary data.</text>
</comment>
<comment type="similarity">
    <text evidence="1">Belongs to the FKBP-type PPIase family.</text>
</comment>
<keyword evidence="14" id="KW-1185">Reference proteome</keyword>
<dbReference type="Gene3D" id="3.10.50.40">
    <property type="match status" value="1"/>
</dbReference>
<evidence type="ECO:0000256" key="10">
    <source>
        <dbReference type="PROSITE-ProRule" id="PRU00277"/>
    </source>
</evidence>
<evidence type="ECO:0000256" key="4">
    <source>
        <dbReference type="ARBA" id="ARBA00022640"/>
    </source>
</evidence>
<dbReference type="Pfam" id="PF00254">
    <property type="entry name" value="FKBP_C"/>
    <property type="match status" value="1"/>
</dbReference>
<dbReference type="InterPro" id="IPR044183">
    <property type="entry name" value="PNSL4/FKBP13-like"/>
</dbReference>
<evidence type="ECO:0000256" key="1">
    <source>
        <dbReference type="ARBA" id="ARBA00006577"/>
    </source>
</evidence>
<dbReference type="PANTHER" id="PTHR47833">
    <property type="entry name" value="PHOTOSYNTHETIC NDH SUBUNIT OF LUMENAL LOCATION 4, CHLOROPLASTIC"/>
    <property type="match status" value="1"/>
</dbReference>
<evidence type="ECO:0000313" key="13">
    <source>
        <dbReference type="EMBL" id="OAE26626.1"/>
    </source>
</evidence>
<evidence type="ECO:0000256" key="8">
    <source>
        <dbReference type="ARBA" id="ARBA00023157"/>
    </source>
</evidence>
<evidence type="ECO:0000256" key="3">
    <source>
        <dbReference type="ARBA" id="ARBA00022528"/>
    </source>
</evidence>
<comment type="catalytic activity">
    <reaction evidence="10">
        <text>[protein]-peptidylproline (omega=180) = [protein]-peptidylproline (omega=0)</text>
        <dbReference type="Rhea" id="RHEA:16237"/>
        <dbReference type="Rhea" id="RHEA-COMP:10747"/>
        <dbReference type="Rhea" id="RHEA-COMP:10748"/>
        <dbReference type="ChEBI" id="CHEBI:83833"/>
        <dbReference type="ChEBI" id="CHEBI:83834"/>
        <dbReference type="EC" id="5.2.1.8"/>
    </reaction>
</comment>
<evidence type="ECO:0000259" key="12">
    <source>
        <dbReference type="PROSITE" id="PS50059"/>
    </source>
</evidence>
<protein>
    <recommendedName>
        <fullName evidence="2 10">peptidylprolyl isomerase</fullName>
        <ecNumber evidence="2 10">5.2.1.8</ecNumber>
    </recommendedName>
</protein>
<gene>
    <name evidence="13" type="ORF">AXG93_4542s1470</name>
</gene>
<dbReference type="PANTHER" id="PTHR47833:SF2">
    <property type="entry name" value="PEPTIDYLPROLYL ISOMERASE"/>
    <property type="match status" value="1"/>
</dbReference>
<keyword evidence="4" id="KW-0934">Plastid</keyword>
<dbReference type="InterPro" id="IPR001179">
    <property type="entry name" value="PPIase_FKBP_dom"/>
</dbReference>
<keyword evidence="5" id="KW-0809">Transit peptide</keyword>
<feature type="region of interest" description="Disordered" evidence="11">
    <location>
        <begin position="43"/>
        <end position="64"/>
    </location>
</feature>
<keyword evidence="6" id="KW-0793">Thylakoid</keyword>
<evidence type="ECO:0000256" key="5">
    <source>
        <dbReference type="ARBA" id="ARBA00022946"/>
    </source>
</evidence>
<evidence type="ECO:0000256" key="9">
    <source>
        <dbReference type="ARBA" id="ARBA00046272"/>
    </source>
</evidence>
<evidence type="ECO:0000256" key="11">
    <source>
        <dbReference type="SAM" id="MobiDB-lite"/>
    </source>
</evidence>
<keyword evidence="10" id="KW-0413">Isomerase</keyword>
<evidence type="ECO:0000256" key="7">
    <source>
        <dbReference type="ARBA" id="ARBA00023110"/>
    </source>
</evidence>
<dbReference type="GO" id="GO:0003755">
    <property type="term" value="F:peptidyl-prolyl cis-trans isomerase activity"/>
    <property type="evidence" value="ECO:0007669"/>
    <property type="project" value="UniProtKB-KW"/>
</dbReference>
<feature type="domain" description="PPIase FKBP-type" evidence="12">
    <location>
        <begin position="203"/>
        <end position="302"/>
    </location>
</feature>
<dbReference type="SUPFAM" id="SSF54534">
    <property type="entry name" value="FKBP-like"/>
    <property type="match status" value="1"/>
</dbReference>
<organism evidence="13 14">
    <name type="scientific">Marchantia polymorpha subsp. ruderalis</name>
    <dbReference type="NCBI Taxonomy" id="1480154"/>
    <lineage>
        <taxon>Eukaryota</taxon>
        <taxon>Viridiplantae</taxon>
        <taxon>Streptophyta</taxon>
        <taxon>Embryophyta</taxon>
        <taxon>Marchantiophyta</taxon>
        <taxon>Marchantiopsida</taxon>
        <taxon>Marchantiidae</taxon>
        <taxon>Marchantiales</taxon>
        <taxon>Marchantiaceae</taxon>
        <taxon>Marchantia</taxon>
    </lineage>
</organism>
<dbReference type="FunFam" id="3.10.50.40:FF:000032">
    <property type="entry name" value="Peptidylprolyl isomerase"/>
    <property type="match status" value="1"/>
</dbReference>
<accession>A0A176W365</accession>
<dbReference type="EC" id="5.2.1.8" evidence="2 10"/>
<evidence type="ECO:0000256" key="6">
    <source>
        <dbReference type="ARBA" id="ARBA00023078"/>
    </source>
</evidence>
<dbReference type="AlphaFoldDB" id="A0A176W365"/>
<reference evidence="13" key="1">
    <citation type="submission" date="2016-03" db="EMBL/GenBank/DDBJ databases">
        <title>Mechanisms controlling the formation of the plant cell surface in tip-growing cells are functionally conserved among land plants.</title>
        <authorList>
            <person name="Honkanen S."/>
            <person name="Jones V.A."/>
            <person name="Morieri G."/>
            <person name="Champion C."/>
            <person name="Hetherington A.J."/>
            <person name="Kelly S."/>
            <person name="Saint-Marcoux D."/>
            <person name="Proust H."/>
            <person name="Prescott H."/>
            <person name="Dolan L."/>
        </authorList>
    </citation>
    <scope>NUCLEOTIDE SEQUENCE [LARGE SCALE GENOMIC DNA]</scope>
    <source>
        <tissue evidence="13">Whole gametophyte</tissue>
    </source>
</reference>
<dbReference type="EMBL" id="LVLJ01002146">
    <property type="protein sequence ID" value="OAE26626.1"/>
    <property type="molecule type" value="Genomic_DNA"/>
</dbReference>
<keyword evidence="3" id="KW-0150">Chloroplast</keyword>
<dbReference type="Proteomes" id="UP000077202">
    <property type="component" value="Unassembled WGS sequence"/>
</dbReference>
<dbReference type="PROSITE" id="PS50059">
    <property type="entry name" value="FKBP_PPIASE"/>
    <property type="match status" value="1"/>
</dbReference>
<evidence type="ECO:0000256" key="2">
    <source>
        <dbReference type="ARBA" id="ARBA00013194"/>
    </source>
</evidence>
<comment type="subcellular location">
    <subcellularLocation>
        <location evidence="9">Plastid</location>
        <location evidence="9">Chloroplast thylakoid</location>
    </subcellularLocation>
</comment>
<proteinExistence type="inferred from homology"/>
<sequence>MLGLRTRTTEKRKNFSAESGCMDCVSDIRSGRRPEWPYRQFLTLEPPNAESSEPEIESESESGARESAAVVEMAKCLCSSLSIASSSSAFVQTPAFLLRAASASPSAASVSGKCAFSSSSSVSRIVAKESAGVGSEAQAEVSSRRRILGFGLLTATGLAAGLSAPSQGNAAPAGGRCEEFTVAPSGLAFCDTSIGSGIEAQKGMLIKAHYTGKLENGTVFDSSYNRGKPLTFRVGVGEVIRGWDQGIQGAEGIPAMLAGGKRTLRIPSNLAYGERGAGCRGGSCIIPPNSTLIFDVEFVGKA</sequence>
<dbReference type="InterPro" id="IPR046357">
    <property type="entry name" value="PPIase_dom_sf"/>
</dbReference>
<keyword evidence="7 10" id="KW-0697">Rotamase</keyword>
<evidence type="ECO:0000313" key="14">
    <source>
        <dbReference type="Proteomes" id="UP000077202"/>
    </source>
</evidence>
<keyword evidence="8" id="KW-1015">Disulfide bond</keyword>
<name>A0A176W365_MARPO</name>